<organism evidence="1 2">
    <name type="scientific">Glossina brevipalpis</name>
    <dbReference type="NCBI Taxonomy" id="37001"/>
    <lineage>
        <taxon>Eukaryota</taxon>
        <taxon>Metazoa</taxon>
        <taxon>Ecdysozoa</taxon>
        <taxon>Arthropoda</taxon>
        <taxon>Hexapoda</taxon>
        <taxon>Insecta</taxon>
        <taxon>Pterygota</taxon>
        <taxon>Neoptera</taxon>
        <taxon>Endopterygota</taxon>
        <taxon>Diptera</taxon>
        <taxon>Brachycera</taxon>
        <taxon>Muscomorpha</taxon>
        <taxon>Hippoboscoidea</taxon>
        <taxon>Glossinidae</taxon>
        <taxon>Glossina</taxon>
    </lineage>
</organism>
<reference evidence="2" key="1">
    <citation type="submission" date="2014-03" db="EMBL/GenBank/DDBJ databases">
        <authorList>
            <person name="Aksoy S."/>
            <person name="Warren W."/>
            <person name="Wilson R.K."/>
        </authorList>
    </citation>
    <scope>NUCLEOTIDE SEQUENCE [LARGE SCALE GENOMIC DNA]</scope>
    <source>
        <strain evidence="2">IAEA</strain>
    </source>
</reference>
<dbReference type="AlphaFoldDB" id="A0A1A9W7Z9"/>
<dbReference type="VEuPathDB" id="VectorBase:GBRI009555"/>
<evidence type="ECO:0000313" key="1">
    <source>
        <dbReference type="EnsemblMetazoa" id="GBRI009555-PA"/>
    </source>
</evidence>
<sequence length="104" mass="12453">MYSRTYKYVLYQTTVSILMDFMAFTSAINALINGRIYTPPLYLPCFAQRRSFRLLRYQQQICFEWFSLPYLGTDEQQLASTLQSFSNKDGCHRLRERDHYKPKT</sequence>
<protein>
    <submittedName>
        <fullName evidence="1">Uncharacterized protein</fullName>
    </submittedName>
</protein>
<dbReference type="EnsemblMetazoa" id="GBRI009555-RA">
    <property type="protein sequence ID" value="GBRI009555-PA"/>
    <property type="gene ID" value="GBRI009555"/>
</dbReference>
<accession>A0A1A9W7Z9</accession>
<reference evidence="1" key="2">
    <citation type="submission" date="2020-05" db="UniProtKB">
        <authorList>
            <consortium name="EnsemblMetazoa"/>
        </authorList>
    </citation>
    <scope>IDENTIFICATION</scope>
    <source>
        <strain evidence="1">IAEA</strain>
    </source>
</reference>
<keyword evidence="2" id="KW-1185">Reference proteome</keyword>
<evidence type="ECO:0000313" key="2">
    <source>
        <dbReference type="Proteomes" id="UP000091820"/>
    </source>
</evidence>
<name>A0A1A9W7Z9_9MUSC</name>
<dbReference type="Proteomes" id="UP000091820">
    <property type="component" value="Unassembled WGS sequence"/>
</dbReference>
<proteinExistence type="predicted"/>